<dbReference type="AlphaFoldDB" id="A0A315ZRN4"/>
<organism evidence="2 3">
    <name type="scientific">Faecalicatena contorta</name>
    <dbReference type="NCBI Taxonomy" id="39482"/>
    <lineage>
        <taxon>Bacteria</taxon>
        <taxon>Bacillati</taxon>
        <taxon>Bacillota</taxon>
        <taxon>Clostridia</taxon>
        <taxon>Lachnospirales</taxon>
        <taxon>Lachnospiraceae</taxon>
        <taxon>Faecalicatena</taxon>
    </lineage>
</organism>
<proteinExistence type="predicted"/>
<dbReference type="Proteomes" id="UP000254051">
    <property type="component" value="Unassembled WGS sequence"/>
</dbReference>
<dbReference type="RefSeq" id="WP_109713350.1">
    <property type="nucleotide sequence ID" value="NZ_QGDS01000013.1"/>
</dbReference>
<evidence type="ECO:0000256" key="1">
    <source>
        <dbReference type="SAM" id="Phobius"/>
    </source>
</evidence>
<name>A0A315ZRN4_9FIRM</name>
<keyword evidence="1" id="KW-0812">Transmembrane</keyword>
<protein>
    <submittedName>
        <fullName evidence="2">Uncharacterized protein</fullName>
    </submittedName>
</protein>
<keyword evidence="1" id="KW-1133">Transmembrane helix</keyword>
<feature type="transmembrane region" description="Helical" evidence="1">
    <location>
        <begin position="82"/>
        <end position="102"/>
    </location>
</feature>
<keyword evidence="1" id="KW-0472">Membrane</keyword>
<evidence type="ECO:0000313" key="2">
    <source>
        <dbReference type="EMBL" id="SUQ15477.1"/>
    </source>
</evidence>
<dbReference type="OrthoDB" id="9922797at2"/>
<gene>
    <name evidence="2" type="ORF">SAMN05216529_11322</name>
</gene>
<accession>A0A315ZRN4</accession>
<reference evidence="3" key="1">
    <citation type="submission" date="2017-07" db="EMBL/GenBank/DDBJ databases">
        <authorList>
            <person name="Varghese N."/>
            <person name="Submissions S."/>
        </authorList>
    </citation>
    <scope>NUCLEOTIDE SEQUENCE [LARGE SCALE GENOMIC DNA]</scope>
    <source>
        <strain evidence="3">NLAE-zl-C134</strain>
    </source>
</reference>
<evidence type="ECO:0000313" key="3">
    <source>
        <dbReference type="Proteomes" id="UP000254051"/>
    </source>
</evidence>
<keyword evidence="3" id="KW-1185">Reference proteome</keyword>
<sequence length="144" mass="16590">MKSKKICLVIACVLVFLVLLFISKEVGEHSSQGTLSRLKNESTSCQSQNQAAGMKTEDRGNILFWESKDDSLINDGRTREEFAVISLFFLIDFLIIIFSRLFPGGRTWLVIWSFCMAFQGYTMRKLYILQAQDGKKEPYFYFVS</sequence>
<dbReference type="EMBL" id="UHJJ01000013">
    <property type="protein sequence ID" value="SUQ15477.1"/>
    <property type="molecule type" value="Genomic_DNA"/>
</dbReference>